<keyword evidence="3 8" id="KW-0812">Transmembrane</keyword>
<evidence type="ECO:0000256" key="7">
    <source>
        <dbReference type="ARBA" id="ARBA00038408"/>
    </source>
</evidence>
<dbReference type="Pfam" id="PF13145">
    <property type="entry name" value="Rotamase_2"/>
    <property type="match status" value="1"/>
</dbReference>
<gene>
    <name evidence="10" type="ORF">HN018_09725</name>
</gene>
<dbReference type="PANTHER" id="PTHR47529">
    <property type="entry name" value="PEPTIDYL-PROLYL CIS-TRANS ISOMERASE D"/>
    <property type="match status" value="1"/>
</dbReference>
<evidence type="ECO:0000256" key="1">
    <source>
        <dbReference type="ARBA" id="ARBA00004401"/>
    </source>
</evidence>
<evidence type="ECO:0000256" key="8">
    <source>
        <dbReference type="SAM" id="Phobius"/>
    </source>
</evidence>
<evidence type="ECO:0000256" key="3">
    <source>
        <dbReference type="ARBA" id="ARBA00022692"/>
    </source>
</evidence>
<feature type="domain" description="PpiC" evidence="9">
    <location>
        <begin position="249"/>
        <end position="368"/>
    </location>
</feature>
<organism evidence="10 11">
    <name type="scientific">Lichenicola cladoniae</name>
    <dbReference type="NCBI Taxonomy" id="1484109"/>
    <lineage>
        <taxon>Bacteria</taxon>
        <taxon>Pseudomonadati</taxon>
        <taxon>Pseudomonadota</taxon>
        <taxon>Alphaproteobacteria</taxon>
        <taxon>Acetobacterales</taxon>
        <taxon>Acetobacteraceae</taxon>
        <taxon>Lichenicola</taxon>
    </lineage>
</organism>
<evidence type="ECO:0000313" key="10">
    <source>
        <dbReference type="EMBL" id="QKE90282.1"/>
    </source>
</evidence>
<evidence type="ECO:0000313" key="11">
    <source>
        <dbReference type="Proteomes" id="UP000500767"/>
    </source>
</evidence>
<dbReference type="Proteomes" id="UP000500767">
    <property type="component" value="Chromosome"/>
</dbReference>
<dbReference type="Gene3D" id="1.10.4030.10">
    <property type="entry name" value="Porin chaperone SurA, peptide-binding domain"/>
    <property type="match status" value="1"/>
</dbReference>
<keyword evidence="10" id="KW-0413">Isomerase</keyword>
<dbReference type="GO" id="GO:0005886">
    <property type="term" value="C:plasma membrane"/>
    <property type="evidence" value="ECO:0007669"/>
    <property type="project" value="UniProtKB-SubCell"/>
</dbReference>
<dbReference type="KEGG" id="lck:HN018_09725"/>
<protein>
    <submittedName>
        <fullName evidence="10">Peptidylprolyl isomerase</fullName>
    </submittedName>
</protein>
<reference evidence="10 11" key="1">
    <citation type="journal article" date="2014" name="World J. Microbiol. Biotechnol.">
        <title>Biodiversity and physiological characteristics of Antarctic and Arctic lichens-associated bacteria.</title>
        <authorList>
            <person name="Lee Y.M."/>
            <person name="Kim E.H."/>
            <person name="Lee H.K."/>
            <person name="Hong S.G."/>
        </authorList>
    </citation>
    <scope>NUCLEOTIDE SEQUENCE [LARGE SCALE GENOMIC DNA]</scope>
    <source>
        <strain evidence="10 11">PAMC 26569</strain>
    </source>
</reference>
<comment type="subcellular location">
    <subcellularLocation>
        <location evidence="1">Cell membrane</location>
        <topology evidence="1">Single-pass type II membrane protein</topology>
    </subcellularLocation>
</comment>
<evidence type="ECO:0000259" key="9">
    <source>
        <dbReference type="Pfam" id="PF13145"/>
    </source>
</evidence>
<keyword evidence="5 8" id="KW-0472">Membrane</keyword>
<dbReference type="PANTHER" id="PTHR47529:SF1">
    <property type="entry name" value="PERIPLASMIC CHAPERONE PPID"/>
    <property type="match status" value="1"/>
</dbReference>
<dbReference type="AlphaFoldDB" id="A0A6M8HPK1"/>
<feature type="transmembrane region" description="Helical" evidence="8">
    <location>
        <begin position="9"/>
        <end position="28"/>
    </location>
</feature>
<comment type="similarity">
    <text evidence="7">Belongs to the PpiD chaperone family.</text>
</comment>
<dbReference type="SUPFAM" id="SSF54534">
    <property type="entry name" value="FKBP-like"/>
    <property type="match status" value="1"/>
</dbReference>
<dbReference type="EMBL" id="CP053708">
    <property type="protein sequence ID" value="QKE90282.1"/>
    <property type="molecule type" value="Genomic_DNA"/>
</dbReference>
<sequence>MRRVFIGSWLGRILAVVIFASFAVWGIGDFFTNLITGGGANVATVGGRHIATDEFQRTYQRALGQTAQSQGIADPTSLPFGERRQIAVQALQQLIFQAVIANQAGRTGIVVPDQIVRDQIFAEKAFLGADGKFSRTLFDQRMQAAGFTEDQLVKIFREQSAATALVEPIRVGAMAPSELVRRAFDYGAETRVLDMVSLPFTAIPVPAAPDEAALHRYFDNNKDRFKAPEYRRIKVVLLSPETIAHGLDIPEADERRAYDSLITKYQVAEKRSVQVLIVPDETHAKQLAGLWTGGVAWAQLQATAKDATPISLDDATLASIPSPDIAKLVFAAPADVVTGPAKTDAGWVVLRVSKITPPVNRTFDQAKDELHDLVGRQQAAALLSPRVQKLQDAIAGGGLDAIPGDLGAVAAEGTLDTQGLTQAGEPAPFPGSAAIRKAILAQAFAARKGDVPTLMQGPENSWYALAVEDITPARPLTFEQAGDRLRADFQQDAVRHADEQAAAALYANAQAHGGLAVTAAARPDMLRDVVVRRGQTSGPAPQNLVQIAFSLKPGTSTMLETPTGFVVATITGIRHPAPSADTLGYSRTRQALDAALADDIENSYVSALRDRAKPNINVKTVEKVVGVPSGAGASDSNSGS</sequence>
<keyword evidence="4 8" id="KW-1133">Transmembrane helix</keyword>
<evidence type="ECO:0000256" key="2">
    <source>
        <dbReference type="ARBA" id="ARBA00022475"/>
    </source>
</evidence>
<name>A0A6M8HPK1_9PROT</name>
<evidence type="ECO:0000256" key="5">
    <source>
        <dbReference type="ARBA" id="ARBA00023136"/>
    </source>
</evidence>
<keyword evidence="2" id="KW-1003">Cell membrane</keyword>
<dbReference type="RefSeq" id="WP_172443471.1">
    <property type="nucleotide sequence ID" value="NZ_CP053708.1"/>
</dbReference>
<evidence type="ECO:0000256" key="4">
    <source>
        <dbReference type="ARBA" id="ARBA00022989"/>
    </source>
</evidence>
<keyword evidence="11" id="KW-1185">Reference proteome</keyword>
<proteinExistence type="inferred from homology"/>
<evidence type="ECO:0000256" key="6">
    <source>
        <dbReference type="ARBA" id="ARBA00023186"/>
    </source>
</evidence>
<accession>A0A6M8HPK1</accession>
<dbReference type="GO" id="GO:0003755">
    <property type="term" value="F:peptidyl-prolyl cis-trans isomerase activity"/>
    <property type="evidence" value="ECO:0007669"/>
    <property type="project" value="InterPro"/>
</dbReference>
<dbReference type="InterPro" id="IPR000297">
    <property type="entry name" value="PPIase_PpiC"/>
</dbReference>
<dbReference type="Pfam" id="PF13624">
    <property type="entry name" value="SurA_N_3"/>
    <property type="match status" value="1"/>
</dbReference>
<keyword evidence="6" id="KW-0143">Chaperone</keyword>
<dbReference type="SUPFAM" id="SSF109998">
    <property type="entry name" value="Triger factor/SurA peptide-binding domain-like"/>
    <property type="match status" value="1"/>
</dbReference>
<dbReference type="InterPro" id="IPR052029">
    <property type="entry name" value="PpiD_chaperone"/>
</dbReference>
<dbReference type="InterPro" id="IPR027304">
    <property type="entry name" value="Trigger_fact/SurA_dom_sf"/>
</dbReference>